<reference evidence="2 3" key="2">
    <citation type="submission" date="2018-11" db="EMBL/GenBank/DDBJ databases">
        <authorList>
            <consortium name="Pathogen Informatics"/>
        </authorList>
    </citation>
    <scope>NUCLEOTIDE SEQUENCE [LARGE SCALE GENOMIC DNA]</scope>
</reference>
<evidence type="ECO:0000256" key="1">
    <source>
        <dbReference type="SAM" id="MobiDB-lite"/>
    </source>
</evidence>
<feature type="region of interest" description="Disordered" evidence="1">
    <location>
        <begin position="97"/>
        <end position="158"/>
    </location>
</feature>
<evidence type="ECO:0000313" key="4">
    <source>
        <dbReference type="WBParaSite" id="TCNE_0000537801-mRNA-1"/>
    </source>
</evidence>
<gene>
    <name evidence="2" type="ORF">TCNE_LOCUS5378</name>
</gene>
<keyword evidence="3" id="KW-1185">Reference proteome</keyword>
<reference evidence="4" key="1">
    <citation type="submission" date="2016-06" db="UniProtKB">
        <authorList>
            <consortium name="WormBaseParasite"/>
        </authorList>
    </citation>
    <scope>IDENTIFICATION</scope>
</reference>
<dbReference type="Proteomes" id="UP000050794">
    <property type="component" value="Unassembled WGS sequence"/>
</dbReference>
<dbReference type="EMBL" id="UYWY01019352">
    <property type="protein sequence ID" value="VDM36488.1"/>
    <property type="molecule type" value="Genomic_DNA"/>
</dbReference>
<sequence>MVKIPGADIGMNIRSFNSKLVMTLERPVDKQAVHVVKFALWVEKTPHSNPSTSPRQPVNNTRVSINSTSLFTTIMADPYNPLLMEAVPPKRMDTFYAQIKASSPTPSNGTNASSRSPSLSNTISSKSPTTLKKTPASSRKSLRQLPYTRPHSDASSHH</sequence>
<name>A0A183UA58_TOXCA</name>
<feature type="compositionally biased region" description="Polar residues" evidence="1">
    <location>
        <begin position="100"/>
        <end position="139"/>
    </location>
</feature>
<dbReference type="WBParaSite" id="TCNE_0000537801-mRNA-1">
    <property type="protein sequence ID" value="TCNE_0000537801-mRNA-1"/>
    <property type="gene ID" value="TCNE_0000537801"/>
</dbReference>
<organism evidence="3 4">
    <name type="scientific">Toxocara canis</name>
    <name type="common">Canine roundworm</name>
    <dbReference type="NCBI Taxonomy" id="6265"/>
    <lineage>
        <taxon>Eukaryota</taxon>
        <taxon>Metazoa</taxon>
        <taxon>Ecdysozoa</taxon>
        <taxon>Nematoda</taxon>
        <taxon>Chromadorea</taxon>
        <taxon>Rhabditida</taxon>
        <taxon>Spirurina</taxon>
        <taxon>Ascaridomorpha</taxon>
        <taxon>Ascaridoidea</taxon>
        <taxon>Toxocaridae</taxon>
        <taxon>Toxocara</taxon>
    </lineage>
</organism>
<evidence type="ECO:0000313" key="3">
    <source>
        <dbReference type="Proteomes" id="UP000050794"/>
    </source>
</evidence>
<evidence type="ECO:0000313" key="2">
    <source>
        <dbReference type="EMBL" id="VDM36488.1"/>
    </source>
</evidence>
<accession>A0A183UA58</accession>
<protein>
    <submittedName>
        <fullName evidence="4">Major sperm protein</fullName>
    </submittedName>
</protein>
<proteinExistence type="predicted"/>
<dbReference type="AlphaFoldDB" id="A0A183UA58"/>